<dbReference type="InterPro" id="IPR036412">
    <property type="entry name" value="HAD-like_sf"/>
</dbReference>
<proteinExistence type="predicted"/>
<dbReference type="CDD" id="cd01427">
    <property type="entry name" value="HAD_like"/>
    <property type="match status" value="1"/>
</dbReference>
<dbReference type="Proteomes" id="UP000092952">
    <property type="component" value="Chromosome"/>
</dbReference>
<dbReference type="GO" id="GO:0008967">
    <property type="term" value="F:phosphoglycolate phosphatase activity"/>
    <property type="evidence" value="ECO:0007669"/>
    <property type="project" value="TreeGrafter"/>
</dbReference>
<name>A0A1B1YTX6_9GAMM</name>
<dbReference type="NCBIfam" id="TIGR01509">
    <property type="entry name" value="HAD-SF-IA-v3"/>
    <property type="match status" value="1"/>
</dbReference>
<dbReference type="OrthoDB" id="9773910at2"/>
<dbReference type="Pfam" id="PF00702">
    <property type="entry name" value="Hydrolase"/>
    <property type="match status" value="1"/>
</dbReference>
<keyword evidence="2" id="KW-1185">Reference proteome</keyword>
<dbReference type="RefSeq" id="WP_068804138.1">
    <property type="nucleotide sequence ID" value="NZ_CP014671.1"/>
</dbReference>
<dbReference type="NCBIfam" id="NF011564">
    <property type="entry name" value="PRK14988.1"/>
    <property type="match status" value="1"/>
</dbReference>
<dbReference type="InterPro" id="IPR006439">
    <property type="entry name" value="HAD-SF_hydro_IA"/>
</dbReference>
<dbReference type="InParanoid" id="A0A1B1YTX6"/>
<dbReference type="InterPro" id="IPR050155">
    <property type="entry name" value="HAD-like_hydrolase_sf"/>
</dbReference>
<gene>
    <name evidence="1" type="ORF">PG2T_08320</name>
</gene>
<reference evidence="2" key="1">
    <citation type="submission" date="2016-03" db="EMBL/GenBank/DDBJ databases">
        <title>Complete genome sequence of Solimmundus cernigliae, representing a novel lineage of polycyclic aromatic hydrocarbon degraders within the Gammaproteobacteria.</title>
        <authorList>
            <person name="Singleton D.R."/>
            <person name="Dickey A.N."/>
            <person name="Scholl E.H."/>
            <person name="Wright F.A."/>
            <person name="Aitken M.D."/>
        </authorList>
    </citation>
    <scope>NUCLEOTIDE SEQUENCE [LARGE SCALE GENOMIC DNA]</scope>
    <source>
        <strain evidence="2">TR3.2</strain>
    </source>
</reference>
<dbReference type="Gene3D" id="3.40.50.1000">
    <property type="entry name" value="HAD superfamily/HAD-like"/>
    <property type="match status" value="1"/>
</dbReference>
<dbReference type="EMBL" id="CP014671">
    <property type="protein sequence ID" value="ANX04179.1"/>
    <property type="molecule type" value="Genomic_DNA"/>
</dbReference>
<accession>A0A1B1YTX6</accession>
<dbReference type="SUPFAM" id="SSF56784">
    <property type="entry name" value="HAD-like"/>
    <property type="match status" value="1"/>
</dbReference>
<dbReference type="PANTHER" id="PTHR43434:SF3">
    <property type="entry name" value="GMP_IMP NUCLEOTIDASE YRFG"/>
    <property type="match status" value="1"/>
</dbReference>
<dbReference type="KEGG" id="gbi:PG2T_08320"/>
<dbReference type="PANTHER" id="PTHR43434">
    <property type="entry name" value="PHOSPHOGLYCOLATE PHOSPHATASE"/>
    <property type="match status" value="1"/>
</dbReference>
<dbReference type="SFLD" id="SFLDS00003">
    <property type="entry name" value="Haloacid_Dehalogenase"/>
    <property type="match status" value="1"/>
</dbReference>
<evidence type="ECO:0000313" key="2">
    <source>
        <dbReference type="Proteomes" id="UP000092952"/>
    </source>
</evidence>
<dbReference type="GO" id="GO:0006281">
    <property type="term" value="P:DNA repair"/>
    <property type="evidence" value="ECO:0007669"/>
    <property type="project" value="TreeGrafter"/>
</dbReference>
<protein>
    <recommendedName>
        <fullName evidence="3">Haloacid dehalogenase</fullName>
    </recommendedName>
</protein>
<evidence type="ECO:0000313" key="1">
    <source>
        <dbReference type="EMBL" id="ANX04179.1"/>
    </source>
</evidence>
<dbReference type="GO" id="GO:0005829">
    <property type="term" value="C:cytosol"/>
    <property type="evidence" value="ECO:0007669"/>
    <property type="project" value="TreeGrafter"/>
</dbReference>
<dbReference type="FunCoup" id="A0A1B1YTX6">
    <property type="interactions" value="91"/>
</dbReference>
<sequence>MIDWSCIDTVLLDMDGTLLDLHYDNAFWFEHLPRTWGERRGLGLHEARSVIHGQAESRRGTLDFYCMAYWSELLELDVAALNTELAHLIGLRPQVPEFLEWLGAAGKRRVLVTNSHRSGLDFKLARTGLATWLDEIICAHDLALPKEAPDFWPRLQAQQGFDPARTLLVDDNAHVLRAARDYGIGHLLAIAQPDSRAEPQFLPDLPMLESFRQLLPQT</sequence>
<evidence type="ECO:0008006" key="3">
    <source>
        <dbReference type="Google" id="ProtNLM"/>
    </source>
</evidence>
<dbReference type="AlphaFoldDB" id="A0A1B1YTX6"/>
<dbReference type="STRING" id="1810504.PG2T_08320"/>
<dbReference type="SFLD" id="SFLDG01129">
    <property type="entry name" value="C1.5:_HAD__Beta-PGM__Phosphata"/>
    <property type="match status" value="1"/>
</dbReference>
<dbReference type="InterPro" id="IPR023214">
    <property type="entry name" value="HAD_sf"/>
</dbReference>
<organism evidence="1 2">
    <name type="scientific">Immundisolibacter cernigliae</name>
    <dbReference type="NCBI Taxonomy" id="1810504"/>
    <lineage>
        <taxon>Bacteria</taxon>
        <taxon>Pseudomonadati</taxon>
        <taxon>Pseudomonadota</taxon>
        <taxon>Gammaproteobacteria</taxon>
        <taxon>Immundisolibacterales</taxon>
        <taxon>Immundisolibacteraceae</taxon>
        <taxon>Immundisolibacter</taxon>
    </lineage>
</organism>